<evidence type="ECO:0000313" key="3">
    <source>
        <dbReference type="Proteomes" id="UP000324209"/>
    </source>
</evidence>
<feature type="transmembrane region" description="Helical" evidence="1">
    <location>
        <begin position="319"/>
        <end position="344"/>
    </location>
</feature>
<feature type="transmembrane region" description="Helical" evidence="1">
    <location>
        <begin position="261"/>
        <end position="283"/>
    </location>
</feature>
<keyword evidence="3" id="KW-1185">Reference proteome</keyword>
<dbReference type="NCBIfam" id="TIGR00261">
    <property type="entry name" value="traB"/>
    <property type="match status" value="1"/>
</dbReference>
<dbReference type="AlphaFoldDB" id="A0A5C1QQ69"/>
<dbReference type="PANTHER" id="PTHR21530">
    <property type="entry name" value="PHEROMONE SHUTDOWN PROTEIN"/>
    <property type="match status" value="1"/>
</dbReference>
<dbReference type="InterPro" id="IPR046345">
    <property type="entry name" value="TraB_PrgY-like"/>
</dbReference>
<dbReference type="CDD" id="cd14726">
    <property type="entry name" value="TraB_PrgY-like"/>
    <property type="match status" value="1"/>
</dbReference>
<dbReference type="KEGG" id="ock:EXM22_14445"/>
<dbReference type="Pfam" id="PF01963">
    <property type="entry name" value="TraB_PrgY_gumN"/>
    <property type="match status" value="1"/>
</dbReference>
<dbReference type="OrthoDB" id="9809330at2"/>
<feature type="transmembrane region" description="Helical" evidence="1">
    <location>
        <begin position="290"/>
        <end position="313"/>
    </location>
</feature>
<feature type="transmembrane region" description="Helical" evidence="1">
    <location>
        <begin position="373"/>
        <end position="392"/>
    </location>
</feature>
<organism evidence="2 3">
    <name type="scientific">Oceanispirochaeta crateris</name>
    <dbReference type="NCBI Taxonomy" id="2518645"/>
    <lineage>
        <taxon>Bacteria</taxon>
        <taxon>Pseudomonadati</taxon>
        <taxon>Spirochaetota</taxon>
        <taxon>Spirochaetia</taxon>
        <taxon>Spirochaetales</taxon>
        <taxon>Spirochaetaceae</taxon>
        <taxon>Oceanispirochaeta</taxon>
    </lineage>
</organism>
<keyword evidence="1" id="KW-1133">Transmembrane helix</keyword>
<accession>A0A5C1QQ69</accession>
<name>A0A5C1QQ69_9SPIO</name>
<dbReference type="InterPro" id="IPR002816">
    <property type="entry name" value="TraB/PrgY/GumN_fam"/>
</dbReference>
<gene>
    <name evidence="2" type="ORF">EXM22_14445</name>
</gene>
<dbReference type="RefSeq" id="WP_149487196.1">
    <property type="nucleotide sequence ID" value="NZ_CP036150.1"/>
</dbReference>
<evidence type="ECO:0000256" key="1">
    <source>
        <dbReference type="SAM" id="Phobius"/>
    </source>
</evidence>
<proteinExistence type="predicted"/>
<dbReference type="EMBL" id="CP036150">
    <property type="protein sequence ID" value="QEN09120.1"/>
    <property type="molecule type" value="Genomic_DNA"/>
</dbReference>
<reference evidence="2 3" key="1">
    <citation type="submission" date="2019-02" db="EMBL/GenBank/DDBJ databases">
        <title>Complete Genome Sequence and Methylome Analysis of free living Spirochaetas.</title>
        <authorList>
            <person name="Fomenkov A."/>
            <person name="Dubinina G."/>
            <person name="Leshcheva N."/>
            <person name="Mikheeva N."/>
            <person name="Grabovich M."/>
            <person name="Vincze T."/>
            <person name="Roberts R.J."/>
        </authorList>
    </citation>
    <scope>NUCLEOTIDE SEQUENCE [LARGE SCALE GENOMIC DNA]</scope>
    <source>
        <strain evidence="2 3">K2</strain>
    </source>
</reference>
<keyword evidence="1" id="KW-0812">Transmembrane</keyword>
<sequence length="401" mass="44358">MSEEIKIEHEGDTVSRIHLGEREILLLGTAHVSLDSVEEVTNAIREELPDRICVEIDAGRYQSLSKNEKWQQMNLTKVFREKKGFLLLANLVLTSFQRKVGMNTGIKPGEEMKMAIEVADELSIPYSFSDRPVQMTLQRAWGKSSLWNKMKLLASLLSSVFSTENVDAEEVESLKEKGALQDMMEELSSFLPSVKEVLIDERDQYLATNIFEAPGNKIIAVVGAGHMEGIIRWIEDLHSGKKEADLKEISALPVRGVGSKMLPWIIPALILAIVVTGFITSGLDVGLRMLLVWVLANGTLAALGAILALAHPLTILGSFLAAPITSMNPTIGVGMVSGIMEYFFRKPRVSDMESLQDDVTSLKGWYRNRISRILLVFFFSSLGSSIGTFYALPRISMLLGG</sequence>
<dbReference type="PANTHER" id="PTHR21530:SF7">
    <property type="entry name" value="TRAB DOMAIN-CONTAINING PROTEIN"/>
    <property type="match status" value="1"/>
</dbReference>
<keyword evidence="1" id="KW-0472">Membrane</keyword>
<protein>
    <submittedName>
        <fullName evidence="2">TraB/GumN family protein</fullName>
    </submittedName>
</protein>
<dbReference type="InterPro" id="IPR005230">
    <property type="entry name" value="TraB_bac"/>
</dbReference>
<evidence type="ECO:0000313" key="2">
    <source>
        <dbReference type="EMBL" id="QEN09120.1"/>
    </source>
</evidence>
<dbReference type="Proteomes" id="UP000324209">
    <property type="component" value="Chromosome"/>
</dbReference>